<evidence type="ECO:0000313" key="1">
    <source>
        <dbReference type="EMBL" id="KYO40172.1"/>
    </source>
</evidence>
<gene>
    <name evidence="1" type="ORF">Y1Q_0000022</name>
</gene>
<protein>
    <submittedName>
        <fullName evidence="1">Uncharacterized protein</fullName>
    </submittedName>
</protein>
<comment type="caution">
    <text evidence="1">The sequence shown here is derived from an EMBL/GenBank/DDBJ whole genome shotgun (WGS) entry which is preliminary data.</text>
</comment>
<name>A0A151NTF6_ALLMI</name>
<keyword evidence="2" id="KW-1185">Reference proteome</keyword>
<dbReference type="Proteomes" id="UP000050525">
    <property type="component" value="Unassembled WGS sequence"/>
</dbReference>
<dbReference type="AlphaFoldDB" id="A0A151NTF6"/>
<sequence length="77" mass="8826">MGATCEDDEDFKVMVVMVLAVMEKMNRQQQVEHIYCTLRFPECFLELEIIPFPRSCISHLLIAISHCQLGPGELLKS</sequence>
<proteinExistence type="predicted"/>
<accession>A0A151NTF6</accession>
<reference evidence="1 2" key="1">
    <citation type="journal article" date="2012" name="Genome Biol.">
        <title>Sequencing three crocodilian genomes to illuminate the evolution of archosaurs and amniotes.</title>
        <authorList>
            <person name="St John J.A."/>
            <person name="Braun E.L."/>
            <person name="Isberg S.R."/>
            <person name="Miles L.G."/>
            <person name="Chong A.Y."/>
            <person name="Gongora J."/>
            <person name="Dalzell P."/>
            <person name="Moran C."/>
            <person name="Bed'hom B."/>
            <person name="Abzhanov A."/>
            <person name="Burgess S.C."/>
            <person name="Cooksey A.M."/>
            <person name="Castoe T.A."/>
            <person name="Crawford N.G."/>
            <person name="Densmore L.D."/>
            <person name="Drew J.C."/>
            <person name="Edwards S.V."/>
            <person name="Faircloth B.C."/>
            <person name="Fujita M.K."/>
            <person name="Greenwold M.J."/>
            <person name="Hoffmann F.G."/>
            <person name="Howard J.M."/>
            <person name="Iguchi T."/>
            <person name="Janes D.E."/>
            <person name="Khan S.Y."/>
            <person name="Kohno S."/>
            <person name="de Koning A.J."/>
            <person name="Lance S.L."/>
            <person name="McCarthy F.M."/>
            <person name="McCormack J.E."/>
            <person name="Merchant M.E."/>
            <person name="Peterson D.G."/>
            <person name="Pollock D.D."/>
            <person name="Pourmand N."/>
            <person name="Raney B.J."/>
            <person name="Roessler K.A."/>
            <person name="Sanford J.R."/>
            <person name="Sawyer R.H."/>
            <person name="Schmidt C.J."/>
            <person name="Triplett E.W."/>
            <person name="Tuberville T.D."/>
            <person name="Venegas-Anaya M."/>
            <person name="Howard J.T."/>
            <person name="Jarvis E.D."/>
            <person name="Guillette L.J.Jr."/>
            <person name="Glenn T.C."/>
            <person name="Green R.E."/>
            <person name="Ray D.A."/>
        </authorList>
    </citation>
    <scope>NUCLEOTIDE SEQUENCE [LARGE SCALE GENOMIC DNA]</scope>
    <source>
        <strain evidence="1">KSC_2009_1</strain>
    </source>
</reference>
<dbReference type="EMBL" id="AKHW03002066">
    <property type="protein sequence ID" value="KYO40172.1"/>
    <property type="molecule type" value="Genomic_DNA"/>
</dbReference>
<organism evidence="1 2">
    <name type="scientific">Alligator mississippiensis</name>
    <name type="common">American alligator</name>
    <dbReference type="NCBI Taxonomy" id="8496"/>
    <lineage>
        <taxon>Eukaryota</taxon>
        <taxon>Metazoa</taxon>
        <taxon>Chordata</taxon>
        <taxon>Craniata</taxon>
        <taxon>Vertebrata</taxon>
        <taxon>Euteleostomi</taxon>
        <taxon>Archelosauria</taxon>
        <taxon>Archosauria</taxon>
        <taxon>Crocodylia</taxon>
        <taxon>Alligatoridae</taxon>
        <taxon>Alligatorinae</taxon>
        <taxon>Alligator</taxon>
    </lineage>
</organism>
<evidence type="ECO:0000313" key="2">
    <source>
        <dbReference type="Proteomes" id="UP000050525"/>
    </source>
</evidence>